<feature type="transmembrane region" description="Helical" evidence="1">
    <location>
        <begin position="56"/>
        <end position="82"/>
    </location>
</feature>
<organism evidence="2 3">
    <name type="scientific">Aspergillus piperis CBS 112811</name>
    <dbReference type="NCBI Taxonomy" id="1448313"/>
    <lineage>
        <taxon>Eukaryota</taxon>
        <taxon>Fungi</taxon>
        <taxon>Dikarya</taxon>
        <taxon>Ascomycota</taxon>
        <taxon>Pezizomycotina</taxon>
        <taxon>Eurotiomycetes</taxon>
        <taxon>Eurotiomycetidae</taxon>
        <taxon>Eurotiales</taxon>
        <taxon>Aspergillaceae</taxon>
        <taxon>Aspergillus</taxon>
        <taxon>Aspergillus subgen. Circumdati</taxon>
    </lineage>
</organism>
<dbReference type="AlphaFoldDB" id="A0A8G1QW40"/>
<gene>
    <name evidence="2" type="ORF">BO85DRAFT_161660</name>
</gene>
<feature type="transmembrane region" description="Helical" evidence="1">
    <location>
        <begin position="21"/>
        <end position="44"/>
    </location>
</feature>
<reference evidence="2 3" key="1">
    <citation type="submission" date="2018-02" db="EMBL/GenBank/DDBJ databases">
        <title>The genomes of Aspergillus section Nigri reveals drivers in fungal speciation.</title>
        <authorList>
            <consortium name="DOE Joint Genome Institute"/>
            <person name="Vesth T.C."/>
            <person name="Nybo J."/>
            <person name="Theobald S."/>
            <person name="Brandl J."/>
            <person name="Frisvad J.C."/>
            <person name="Nielsen K.F."/>
            <person name="Lyhne E.K."/>
            <person name="Kogle M.E."/>
            <person name="Kuo A."/>
            <person name="Riley R."/>
            <person name="Clum A."/>
            <person name="Nolan M."/>
            <person name="Lipzen A."/>
            <person name="Salamov A."/>
            <person name="Henrissat B."/>
            <person name="Wiebenga A."/>
            <person name="De vries R.P."/>
            <person name="Grigoriev I.V."/>
            <person name="Mortensen U.H."/>
            <person name="Andersen M.R."/>
            <person name="Baker S.E."/>
        </authorList>
    </citation>
    <scope>NUCLEOTIDE SEQUENCE [LARGE SCALE GENOMIC DNA]</scope>
    <source>
        <strain evidence="2 3">CBS 112811</strain>
    </source>
</reference>
<dbReference type="EMBL" id="KZ825078">
    <property type="protein sequence ID" value="RAH53265.1"/>
    <property type="molecule type" value="Genomic_DNA"/>
</dbReference>
<keyword evidence="1" id="KW-1133">Transmembrane helix</keyword>
<accession>A0A8G1QW40</accession>
<sequence length="135" mass="15601">MRWADALKRRLRYHVIKFRIIFNYIFLLLCKNGLVVPIILTTVANDASLSSTWYFYLVWFSAAISLLCLAPNLTYALLNIYLHPPVTVRASRGLRWIFPLASSCMGDHPTVKKRRQTIIRISLFGGTIRMIDLID</sequence>
<evidence type="ECO:0000313" key="2">
    <source>
        <dbReference type="EMBL" id="RAH53265.1"/>
    </source>
</evidence>
<dbReference type="GeneID" id="37157640"/>
<keyword evidence="3" id="KW-1185">Reference proteome</keyword>
<evidence type="ECO:0000313" key="3">
    <source>
        <dbReference type="Proteomes" id="UP000249526"/>
    </source>
</evidence>
<name>A0A8G1QW40_9EURO</name>
<dbReference type="Proteomes" id="UP000249526">
    <property type="component" value="Unassembled WGS sequence"/>
</dbReference>
<dbReference type="RefSeq" id="XP_025511187.1">
    <property type="nucleotide sequence ID" value="XM_025654238.1"/>
</dbReference>
<keyword evidence="1" id="KW-0812">Transmembrane</keyword>
<proteinExistence type="predicted"/>
<evidence type="ECO:0000256" key="1">
    <source>
        <dbReference type="SAM" id="Phobius"/>
    </source>
</evidence>
<keyword evidence="1" id="KW-0472">Membrane</keyword>
<protein>
    <submittedName>
        <fullName evidence="2">Uncharacterized protein</fullName>
    </submittedName>
</protein>